<sequence>MCLGIPGKVESLEGNTAKVLFGDTLRKVSLDLLSEEVTPGDYVIVHAGFALERIDEREALITLEILKEAAGLETPR</sequence>
<accession>A0A1F5YS58</accession>
<gene>
    <name evidence="2" type="ORF">A3F83_05535</name>
</gene>
<protein>
    <recommendedName>
        <fullName evidence="4">Hydrogenase assembly protein HypC</fullName>
    </recommendedName>
</protein>
<reference evidence="2 3" key="1">
    <citation type="journal article" date="2016" name="Nat. Commun.">
        <title>Thousands of microbial genomes shed light on interconnected biogeochemical processes in an aquifer system.</title>
        <authorList>
            <person name="Anantharaman K."/>
            <person name="Brown C.T."/>
            <person name="Hug L.A."/>
            <person name="Sharon I."/>
            <person name="Castelle C.J."/>
            <person name="Probst A.J."/>
            <person name="Thomas B.C."/>
            <person name="Singh A."/>
            <person name="Wilkins M.J."/>
            <person name="Karaoz U."/>
            <person name="Brodie E.L."/>
            <person name="Williams K.H."/>
            <person name="Hubbard S.S."/>
            <person name="Banfield J.F."/>
        </authorList>
    </citation>
    <scope>NUCLEOTIDE SEQUENCE [LARGE SCALE GENOMIC DNA]</scope>
</reference>
<dbReference type="GO" id="GO:0005506">
    <property type="term" value="F:iron ion binding"/>
    <property type="evidence" value="ECO:0007669"/>
    <property type="project" value="TreeGrafter"/>
</dbReference>
<comment type="caution">
    <text evidence="2">The sequence shown here is derived from an EMBL/GenBank/DDBJ whole genome shotgun (WGS) entry which is preliminary data.</text>
</comment>
<name>A0A1F5YS58_9BACT</name>
<dbReference type="PRINTS" id="PR00445">
    <property type="entry name" value="HUPFHYPC"/>
</dbReference>
<evidence type="ECO:0000313" key="3">
    <source>
        <dbReference type="Proteomes" id="UP000179129"/>
    </source>
</evidence>
<dbReference type="PANTHER" id="PTHR35177">
    <property type="entry name" value="HYDROGENASE MATURATION FACTOR HYBG"/>
    <property type="match status" value="1"/>
</dbReference>
<evidence type="ECO:0000256" key="1">
    <source>
        <dbReference type="ARBA" id="ARBA00006018"/>
    </source>
</evidence>
<evidence type="ECO:0008006" key="4">
    <source>
        <dbReference type="Google" id="ProtNLM"/>
    </source>
</evidence>
<dbReference type="EMBL" id="MFIX01000163">
    <property type="protein sequence ID" value="OGG03020.1"/>
    <property type="molecule type" value="Genomic_DNA"/>
</dbReference>
<dbReference type="GO" id="GO:0051604">
    <property type="term" value="P:protein maturation"/>
    <property type="evidence" value="ECO:0007669"/>
    <property type="project" value="TreeGrafter"/>
</dbReference>
<dbReference type="SUPFAM" id="SSF159127">
    <property type="entry name" value="HupF/HypC-like"/>
    <property type="match status" value="1"/>
</dbReference>
<dbReference type="Proteomes" id="UP000179129">
    <property type="component" value="Unassembled WGS sequence"/>
</dbReference>
<dbReference type="AlphaFoldDB" id="A0A1F5YS58"/>
<dbReference type="InterPro" id="IPR019812">
    <property type="entry name" value="Hydgase_assmbl_chp_CS"/>
</dbReference>
<dbReference type="PROSITE" id="PS01097">
    <property type="entry name" value="HUPF_HYPC"/>
    <property type="match status" value="1"/>
</dbReference>
<dbReference type="PANTHER" id="PTHR35177:SF2">
    <property type="entry name" value="HYDROGENASE MATURATION FACTOR HYBG"/>
    <property type="match status" value="1"/>
</dbReference>
<dbReference type="Pfam" id="PF01455">
    <property type="entry name" value="HupF_HypC"/>
    <property type="match status" value="1"/>
</dbReference>
<evidence type="ECO:0000313" key="2">
    <source>
        <dbReference type="EMBL" id="OGG03020.1"/>
    </source>
</evidence>
<proteinExistence type="inferred from homology"/>
<dbReference type="NCBIfam" id="TIGR00074">
    <property type="entry name" value="hypC_hupF"/>
    <property type="match status" value="1"/>
</dbReference>
<organism evidence="2 3">
    <name type="scientific">Candidatus Glassbacteria bacterium RIFCSPLOWO2_12_FULL_58_11</name>
    <dbReference type="NCBI Taxonomy" id="1817867"/>
    <lineage>
        <taxon>Bacteria</taxon>
        <taxon>Candidatus Glassiibacteriota</taxon>
    </lineage>
</organism>
<dbReference type="InterPro" id="IPR001109">
    <property type="entry name" value="Hydrogenase_HupF/HypC"/>
</dbReference>
<dbReference type="GO" id="GO:1902670">
    <property type="term" value="F:carbon dioxide binding"/>
    <property type="evidence" value="ECO:0007669"/>
    <property type="project" value="TreeGrafter"/>
</dbReference>
<comment type="similarity">
    <text evidence="1">Belongs to the HupF/HypC family.</text>
</comment>
<dbReference type="Gene3D" id="2.30.30.140">
    <property type="match status" value="1"/>
</dbReference>
<dbReference type="STRING" id="1817867.A3F83_05535"/>